<protein>
    <submittedName>
        <fullName evidence="1">Uncharacterized protein</fullName>
    </submittedName>
</protein>
<dbReference type="GeneID" id="5493872"/>
<accession>A7E7Y6</accession>
<gene>
    <name evidence="1" type="ORF">SS1G_01414</name>
</gene>
<dbReference type="KEGG" id="ssl:SS1G_01414"/>
<dbReference type="EMBL" id="CH476622">
    <property type="protein sequence ID" value="EDN96488.1"/>
    <property type="molecule type" value="Genomic_DNA"/>
</dbReference>
<proteinExistence type="predicted"/>
<dbReference type="HOGENOM" id="CLU_2543969_0_0_1"/>
<sequence length="83" mass="9397">MQISLDSGNFTLEGEEILRENRIDPIARASSVASKWGPVQDCMTFYGIETQPTGWRLARYVKLGRTVGPSKNTHLANKYMHQQ</sequence>
<evidence type="ECO:0000313" key="1">
    <source>
        <dbReference type="EMBL" id="EDN96488.1"/>
    </source>
</evidence>
<reference evidence="2" key="1">
    <citation type="journal article" date="2011" name="PLoS Genet.">
        <title>Genomic analysis of the necrotrophic fungal pathogens Sclerotinia sclerotiorum and Botrytis cinerea.</title>
        <authorList>
            <person name="Amselem J."/>
            <person name="Cuomo C.A."/>
            <person name="van Kan J.A."/>
            <person name="Viaud M."/>
            <person name="Benito E.P."/>
            <person name="Couloux A."/>
            <person name="Coutinho P.M."/>
            <person name="de Vries R.P."/>
            <person name="Dyer P.S."/>
            <person name="Fillinger S."/>
            <person name="Fournier E."/>
            <person name="Gout L."/>
            <person name="Hahn M."/>
            <person name="Kohn L."/>
            <person name="Lapalu N."/>
            <person name="Plummer K.M."/>
            <person name="Pradier J.M."/>
            <person name="Quevillon E."/>
            <person name="Sharon A."/>
            <person name="Simon A."/>
            <person name="ten Have A."/>
            <person name="Tudzynski B."/>
            <person name="Tudzynski P."/>
            <person name="Wincker P."/>
            <person name="Andrew M."/>
            <person name="Anthouard V."/>
            <person name="Beever R.E."/>
            <person name="Beffa R."/>
            <person name="Benoit I."/>
            <person name="Bouzid O."/>
            <person name="Brault B."/>
            <person name="Chen Z."/>
            <person name="Choquer M."/>
            <person name="Collemare J."/>
            <person name="Cotton P."/>
            <person name="Danchin E.G."/>
            <person name="Da Silva C."/>
            <person name="Gautier A."/>
            <person name="Giraud C."/>
            <person name="Giraud T."/>
            <person name="Gonzalez C."/>
            <person name="Grossetete S."/>
            <person name="Guldener U."/>
            <person name="Henrissat B."/>
            <person name="Howlett B.J."/>
            <person name="Kodira C."/>
            <person name="Kretschmer M."/>
            <person name="Lappartient A."/>
            <person name="Leroch M."/>
            <person name="Levis C."/>
            <person name="Mauceli E."/>
            <person name="Neuveglise C."/>
            <person name="Oeser B."/>
            <person name="Pearson M."/>
            <person name="Poulain J."/>
            <person name="Poussereau N."/>
            <person name="Quesneville H."/>
            <person name="Rascle C."/>
            <person name="Schumacher J."/>
            <person name="Segurens B."/>
            <person name="Sexton A."/>
            <person name="Silva E."/>
            <person name="Sirven C."/>
            <person name="Soanes D.M."/>
            <person name="Talbot N.J."/>
            <person name="Templeton M."/>
            <person name="Yandava C."/>
            <person name="Yarden O."/>
            <person name="Zeng Q."/>
            <person name="Rollins J.A."/>
            <person name="Lebrun M.H."/>
            <person name="Dickman M."/>
        </authorList>
    </citation>
    <scope>NUCLEOTIDE SEQUENCE [LARGE SCALE GENOMIC DNA]</scope>
    <source>
        <strain evidence="2">ATCC 18683 / 1980 / Ss-1</strain>
    </source>
</reference>
<evidence type="ECO:0000313" key="2">
    <source>
        <dbReference type="Proteomes" id="UP000001312"/>
    </source>
</evidence>
<name>A7E7Y6_SCLS1</name>
<dbReference type="RefSeq" id="XP_001597220.1">
    <property type="nucleotide sequence ID" value="XM_001597170.1"/>
</dbReference>
<dbReference type="InParanoid" id="A7E7Y6"/>
<dbReference type="AlphaFoldDB" id="A7E7Y6"/>
<dbReference type="Proteomes" id="UP000001312">
    <property type="component" value="Unassembled WGS sequence"/>
</dbReference>
<organism evidence="1 2">
    <name type="scientific">Sclerotinia sclerotiorum (strain ATCC 18683 / 1980 / Ss-1)</name>
    <name type="common">White mold</name>
    <name type="synonym">Whetzelinia sclerotiorum</name>
    <dbReference type="NCBI Taxonomy" id="665079"/>
    <lineage>
        <taxon>Eukaryota</taxon>
        <taxon>Fungi</taxon>
        <taxon>Dikarya</taxon>
        <taxon>Ascomycota</taxon>
        <taxon>Pezizomycotina</taxon>
        <taxon>Leotiomycetes</taxon>
        <taxon>Helotiales</taxon>
        <taxon>Sclerotiniaceae</taxon>
        <taxon>Sclerotinia</taxon>
    </lineage>
</organism>
<keyword evidence="2" id="KW-1185">Reference proteome</keyword>